<evidence type="ECO:0000256" key="1">
    <source>
        <dbReference type="SAM" id="MobiDB-lite"/>
    </source>
</evidence>
<feature type="compositionally biased region" description="Basic and acidic residues" evidence="1">
    <location>
        <begin position="1"/>
        <end position="39"/>
    </location>
</feature>
<dbReference type="Proteomes" id="UP000277204">
    <property type="component" value="Unassembled WGS sequence"/>
</dbReference>
<feature type="region of interest" description="Disordered" evidence="1">
    <location>
        <begin position="1"/>
        <end position="47"/>
    </location>
</feature>
<proteinExistence type="predicted"/>
<sequence length="77" mass="8996">MESSRPKEERKTKEHITPRNGGRYEKTEQQLDKTRKEGPGHCGLENVCQRPMSNRHKYISINNNNNNNNNNNTITIM</sequence>
<gene>
    <name evidence="2" type="ORF">SMRZ_LOCUS300</name>
</gene>
<dbReference type="EMBL" id="UZAI01000055">
    <property type="protein sequence ID" value="VDO47420.1"/>
    <property type="molecule type" value="Genomic_DNA"/>
</dbReference>
<organism evidence="2 3">
    <name type="scientific">Schistosoma margrebowiei</name>
    <dbReference type="NCBI Taxonomy" id="48269"/>
    <lineage>
        <taxon>Eukaryota</taxon>
        <taxon>Metazoa</taxon>
        <taxon>Spiralia</taxon>
        <taxon>Lophotrochozoa</taxon>
        <taxon>Platyhelminthes</taxon>
        <taxon>Trematoda</taxon>
        <taxon>Digenea</taxon>
        <taxon>Strigeidida</taxon>
        <taxon>Schistosomatoidea</taxon>
        <taxon>Schistosomatidae</taxon>
        <taxon>Schistosoma</taxon>
    </lineage>
</organism>
<evidence type="ECO:0000313" key="3">
    <source>
        <dbReference type="Proteomes" id="UP000277204"/>
    </source>
</evidence>
<protein>
    <submittedName>
        <fullName evidence="2">Uncharacterized protein</fullName>
    </submittedName>
</protein>
<evidence type="ECO:0000313" key="2">
    <source>
        <dbReference type="EMBL" id="VDO47420.1"/>
    </source>
</evidence>
<name>A0A183L925_9TREM</name>
<accession>A0A183L925</accession>
<keyword evidence="3" id="KW-1185">Reference proteome</keyword>
<reference evidence="2 3" key="1">
    <citation type="submission" date="2018-11" db="EMBL/GenBank/DDBJ databases">
        <authorList>
            <consortium name="Pathogen Informatics"/>
        </authorList>
    </citation>
    <scope>NUCLEOTIDE SEQUENCE [LARGE SCALE GENOMIC DNA]</scope>
    <source>
        <strain evidence="2 3">Zambia</strain>
    </source>
</reference>
<dbReference type="AlphaFoldDB" id="A0A183L925"/>